<name>A0A9N9SY55_DIABA</name>
<keyword evidence="3" id="KW-1185">Reference proteome</keyword>
<dbReference type="PANTHER" id="PTHR43861">
    <property type="entry name" value="TRANS-ACONITATE 2-METHYLTRANSFERASE-RELATED"/>
    <property type="match status" value="1"/>
</dbReference>
<dbReference type="SUPFAM" id="SSF53335">
    <property type="entry name" value="S-adenosyl-L-methionine-dependent methyltransferases"/>
    <property type="match status" value="1"/>
</dbReference>
<dbReference type="InterPro" id="IPR029063">
    <property type="entry name" value="SAM-dependent_MTases_sf"/>
</dbReference>
<dbReference type="CDD" id="cd02440">
    <property type="entry name" value="AdoMet_MTases"/>
    <property type="match status" value="1"/>
</dbReference>
<gene>
    <name evidence="2" type="ORF">DIABBA_LOCUS6184</name>
</gene>
<evidence type="ECO:0000259" key="1">
    <source>
        <dbReference type="Pfam" id="PF08241"/>
    </source>
</evidence>
<dbReference type="Pfam" id="PF08241">
    <property type="entry name" value="Methyltransf_11"/>
    <property type="match status" value="1"/>
</dbReference>
<proteinExistence type="predicted"/>
<dbReference type="OrthoDB" id="66144at2759"/>
<protein>
    <recommendedName>
        <fullName evidence="1">Methyltransferase type 11 domain-containing protein</fullName>
    </recommendedName>
</protein>
<evidence type="ECO:0000313" key="2">
    <source>
        <dbReference type="EMBL" id="CAG9832731.1"/>
    </source>
</evidence>
<dbReference type="GO" id="GO:0008757">
    <property type="term" value="F:S-adenosylmethionine-dependent methyltransferase activity"/>
    <property type="evidence" value="ECO:0007669"/>
    <property type="project" value="InterPro"/>
</dbReference>
<dbReference type="EMBL" id="OU898279">
    <property type="protein sequence ID" value="CAG9832731.1"/>
    <property type="molecule type" value="Genomic_DNA"/>
</dbReference>
<accession>A0A9N9SY55</accession>
<dbReference type="Proteomes" id="UP001153709">
    <property type="component" value="Chromosome 4"/>
</dbReference>
<dbReference type="AlphaFoldDB" id="A0A9N9SY55"/>
<organism evidence="2 3">
    <name type="scientific">Diabrotica balteata</name>
    <name type="common">Banded cucumber beetle</name>
    <dbReference type="NCBI Taxonomy" id="107213"/>
    <lineage>
        <taxon>Eukaryota</taxon>
        <taxon>Metazoa</taxon>
        <taxon>Ecdysozoa</taxon>
        <taxon>Arthropoda</taxon>
        <taxon>Hexapoda</taxon>
        <taxon>Insecta</taxon>
        <taxon>Pterygota</taxon>
        <taxon>Neoptera</taxon>
        <taxon>Endopterygota</taxon>
        <taxon>Coleoptera</taxon>
        <taxon>Polyphaga</taxon>
        <taxon>Cucujiformia</taxon>
        <taxon>Chrysomeloidea</taxon>
        <taxon>Chrysomelidae</taxon>
        <taxon>Galerucinae</taxon>
        <taxon>Diabroticina</taxon>
        <taxon>Diabroticites</taxon>
        <taxon>Diabrotica</taxon>
    </lineage>
</organism>
<evidence type="ECO:0000313" key="3">
    <source>
        <dbReference type="Proteomes" id="UP001153709"/>
    </source>
</evidence>
<feature type="domain" description="Methyltransferase type 11" evidence="1">
    <location>
        <begin position="47"/>
        <end position="138"/>
    </location>
</feature>
<sequence length="275" mass="32399">MAMVFPELFAKMSCNNAKISKVLLDKYKHLINFVKNPSILEYGFAGGENSEYSLRPLLPHDYKEFIAVDISEPMVEHARKNAKIPRSKFYCLDTSSPDLPEMFQNRFDNVFSFMTIHLIKDPRQTFTNTFRMLKDGGETFQTFYKHTPCDEVFVKLSQHPKWGKEKYNQTKMLHPYYDKPEPKEYITADLKVAGFKKIEYMEEKMSYNFENEEQLKGLYLSVNTTLPHIPAEDLEEYKKEYLREVRSMYTVCEPVNQPNHLVLPVELTVVWAKKE</sequence>
<reference evidence="2" key="1">
    <citation type="submission" date="2022-01" db="EMBL/GenBank/DDBJ databases">
        <authorList>
            <person name="King R."/>
        </authorList>
    </citation>
    <scope>NUCLEOTIDE SEQUENCE</scope>
</reference>
<dbReference type="Gene3D" id="3.40.50.150">
    <property type="entry name" value="Vaccinia Virus protein VP39"/>
    <property type="match status" value="1"/>
</dbReference>
<dbReference type="PANTHER" id="PTHR43861:SF1">
    <property type="entry name" value="TRANS-ACONITATE 2-METHYLTRANSFERASE"/>
    <property type="match status" value="1"/>
</dbReference>
<dbReference type="InterPro" id="IPR013216">
    <property type="entry name" value="Methyltransf_11"/>
</dbReference>